<dbReference type="AlphaFoldDB" id="A0A9D2IVM6"/>
<dbReference type="EMBL" id="DXBS01000126">
    <property type="protein sequence ID" value="HIZ25153.1"/>
    <property type="molecule type" value="Genomic_DNA"/>
</dbReference>
<dbReference type="Pfam" id="PF03772">
    <property type="entry name" value="Competence"/>
    <property type="match status" value="1"/>
</dbReference>
<dbReference type="PANTHER" id="PTHR30619">
    <property type="entry name" value="DNA INTERNALIZATION/COMPETENCE PROTEIN COMEC/REC2"/>
    <property type="match status" value="1"/>
</dbReference>
<dbReference type="NCBIfam" id="TIGR00360">
    <property type="entry name" value="ComEC_N-term"/>
    <property type="match status" value="1"/>
</dbReference>
<evidence type="ECO:0000256" key="3">
    <source>
        <dbReference type="ARBA" id="ARBA00022692"/>
    </source>
</evidence>
<reference evidence="8" key="1">
    <citation type="journal article" date="2021" name="PeerJ">
        <title>Extensive microbial diversity within the chicken gut microbiome revealed by metagenomics and culture.</title>
        <authorList>
            <person name="Gilroy R."/>
            <person name="Ravi A."/>
            <person name="Getino M."/>
            <person name="Pursley I."/>
            <person name="Horton D.L."/>
            <person name="Alikhan N.F."/>
            <person name="Baker D."/>
            <person name="Gharbi K."/>
            <person name="Hall N."/>
            <person name="Watson M."/>
            <person name="Adriaenssens E.M."/>
            <person name="Foster-Nyarko E."/>
            <person name="Jarju S."/>
            <person name="Secka A."/>
            <person name="Antonio M."/>
            <person name="Oren A."/>
            <person name="Chaudhuri R.R."/>
            <person name="La Ragione R."/>
            <person name="Hildebrand F."/>
            <person name="Pallen M.J."/>
        </authorList>
    </citation>
    <scope>NUCLEOTIDE SEQUENCE</scope>
    <source>
        <strain evidence="8">CHK33-5263</strain>
    </source>
</reference>
<comment type="caution">
    <text evidence="8">The sequence shown here is derived from an EMBL/GenBank/DDBJ whole genome shotgun (WGS) entry which is preliminary data.</text>
</comment>
<dbReference type="GO" id="GO:0005886">
    <property type="term" value="C:plasma membrane"/>
    <property type="evidence" value="ECO:0007669"/>
    <property type="project" value="UniProtKB-SubCell"/>
</dbReference>
<evidence type="ECO:0000256" key="4">
    <source>
        <dbReference type="ARBA" id="ARBA00022989"/>
    </source>
</evidence>
<reference evidence="8" key="2">
    <citation type="submission" date="2021-04" db="EMBL/GenBank/DDBJ databases">
        <authorList>
            <person name="Gilroy R."/>
        </authorList>
    </citation>
    <scope>NUCLEOTIDE SEQUENCE</scope>
    <source>
        <strain evidence="8">CHK33-5263</strain>
    </source>
</reference>
<accession>A0A9D2IVM6</accession>
<feature type="transmembrane region" description="Helical" evidence="6">
    <location>
        <begin position="488"/>
        <end position="509"/>
    </location>
</feature>
<dbReference type="InterPro" id="IPR004477">
    <property type="entry name" value="ComEC_N"/>
</dbReference>
<dbReference type="Proteomes" id="UP000824044">
    <property type="component" value="Unassembled WGS sequence"/>
</dbReference>
<feature type="transmembrane region" description="Helical" evidence="6">
    <location>
        <begin position="240"/>
        <end position="263"/>
    </location>
</feature>
<comment type="subcellular location">
    <subcellularLocation>
        <location evidence="1">Cell membrane</location>
        <topology evidence="1">Multi-pass membrane protein</topology>
    </subcellularLocation>
</comment>
<gene>
    <name evidence="8" type="ORF">H9812_06770</name>
</gene>
<feature type="transmembrane region" description="Helical" evidence="6">
    <location>
        <begin position="332"/>
        <end position="351"/>
    </location>
</feature>
<feature type="transmembrane region" description="Helical" evidence="6">
    <location>
        <begin position="66"/>
        <end position="85"/>
    </location>
</feature>
<feature type="transmembrane region" description="Helical" evidence="6">
    <location>
        <begin position="275"/>
        <end position="301"/>
    </location>
</feature>
<feature type="transmembrane region" description="Helical" evidence="6">
    <location>
        <begin position="308"/>
        <end position="326"/>
    </location>
</feature>
<dbReference type="PANTHER" id="PTHR30619:SF1">
    <property type="entry name" value="RECOMBINATION PROTEIN 2"/>
    <property type="match status" value="1"/>
</dbReference>
<keyword evidence="5 6" id="KW-0472">Membrane</keyword>
<feature type="domain" description="ComEC/Rec2-related protein" evidence="7">
    <location>
        <begin position="216"/>
        <end position="472"/>
    </location>
</feature>
<feature type="transmembrane region" description="Helical" evidence="6">
    <location>
        <begin position="15"/>
        <end position="33"/>
    </location>
</feature>
<evidence type="ECO:0000256" key="2">
    <source>
        <dbReference type="ARBA" id="ARBA00022475"/>
    </source>
</evidence>
<keyword evidence="3 6" id="KW-0812">Transmembrane</keyword>
<dbReference type="InterPro" id="IPR052159">
    <property type="entry name" value="Competence_DNA_uptake"/>
</dbReference>
<organism evidence="8 9">
    <name type="scientific">Candidatus Gallimonas intestinigallinarum</name>
    <dbReference type="NCBI Taxonomy" id="2838604"/>
    <lineage>
        <taxon>Bacteria</taxon>
        <taxon>Bacillati</taxon>
        <taxon>Bacillota</taxon>
        <taxon>Clostridia</taxon>
        <taxon>Candidatus Gallimonas</taxon>
    </lineage>
</organism>
<proteinExistence type="predicted"/>
<keyword evidence="2" id="KW-1003">Cell membrane</keyword>
<evidence type="ECO:0000256" key="5">
    <source>
        <dbReference type="ARBA" id="ARBA00023136"/>
    </source>
</evidence>
<sequence>MEERAREKSLPRLNLRPFLVLAVGLICGIYLSYRASVGVRPADALVFALFLLLLAPPFAWRRVLAVVALFTVAAGLGAGLFSFACSNFTSGAREGEYTVTGTAQTVSVYNGYCVATLSDLSFDGTSQGGNMRATLPSENVRPGDVVTFSANVSRNLLPSAGGRASDLASDLRYTASPAACEVTGKSGNLFLRANAALYDVLFAEMDRDCAGIAYALLTGNSAGIDGGLLDETRTGGIAHVFAVSGLHIGILYGAVTLCLRPLLRRWSFVPALCLAAGYCALCAFTVSSVRALIMCAVAGVMRFRGAKYDLLSSLSFAAVLTLLLSPAKLLSVSFQLSYGAVAGLALFSGSFSRGLKKLHIGRIFFPARLADALASSAAVQIFTFPLMMEAFGYFSVWGTLLNLVVIPALPVLFLPLIVCGFLSALFPAAAPVLLALPEGLLSAFLFCFSAADFSAVLAGFALGAGGIVWFAGMVTLSGRVRLSALARGLLTAALAASFALVVCAENIVASGCRIDVTGYSGGDCALVREGGRAVLLVDGDVSLATCEDFLDRTYGGQLDAVIVLSSDGASAVNVAAFLPADVIYTYEEVETGLREAHIVRADRIELGGMRFVYEGADRLALTAENVAVEFSFEGDPVLFADLSVQTCETRLKYLLKDGIIRVL</sequence>
<evidence type="ECO:0000256" key="1">
    <source>
        <dbReference type="ARBA" id="ARBA00004651"/>
    </source>
</evidence>
<evidence type="ECO:0000313" key="8">
    <source>
        <dbReference type="EMBL" id="HIZ25153.1"/>
    </source>
</evidence>
<name>A0A9D2IVM6_9FIRM</name>
<evidence type="ECO:0000256" key="6">
    <source>
        <dbReference type="SAM" id="Phobius"/>
    </source>
</evidence>
<evidence type="ECO:0000259" key="7">
    <source>
        <dbReference type="Pfam" id="PF03772"/>
    </source>
</evidence>
<feature type="transmembrane region" description="Helical" evidence="6">
    <location>
        <begin position="457"/>
        <end position="476"/>
    </location>
</feature>
<keyword evidence="4 6" id="KW-1133">Transmembrane helix</keyword>
<protein>
    <submittedName>
        <fullName evidence="8">ComEC/Rec2 family competence protein</fullName>
    </submittedName>
</protein>
<feature type="transmembrane region" description="Helical" evidence="6">
    <location>
        <begin position="432"/>
        <end position="451"/>
    </location>
</feature>
<feature type="transmembrane region" description="Helical" evidence="6">
    <location>
        <begin position="400"/>
        <end position="425"/>
    </location>
</feature>
<evidence type="ECO:0000313" key="9">
    <source>
        <dbReference type="Proteomes" id="UP000824044"/>
    </source>
</evidence>